<reference evidence="2" key="1">
    <citation type="submission" date="2020-09" db="EMBL/GenBank/DDBJ databases">
        <authorList>
            <person name="Palma L."/>
            <person name="Caballero P."/>
            <person name="Berry C."/>
            <person name="Del Valle E."/>
        </authorList>
    </citation>
    <scope>NUCLEOTIDE SEQUENCE</scope>
    <source>
        <strain evidence="2">M</strain>
    </source>
</reference>
<dbReference type="HAMAP" id="MF_00764">
    <property type="entry name" value="UPF0306"/>
    <property type="match status" value="1"/>
</dbReference>
<comment type="similarity">
    <text evidence="1">Belongs to the UPF0306 family.</text>
</comment>
<protein>
    <recommendedName>
        <fullName evidence="1">UPF0306 protein ID854_05760</fullName>
    </recommendedName>
</protein>
<evidence type="ECO:0000313" key="2">
    <source>
        <dbReference type="EMBL" id="MBD2799973.1"/>
    </source>
</evidence>
<dbReference type="RefSeq" id="WP_323868602.1">
    <property type="nucleotide sequence ID" value="NZ_JACXBF010000127.1"/>
</dbReference>
<dbReference type="EMBL" id="JACXBF010000127">
    <property type="protein sequence ID" value="MBD2799973.1"/>
    <property type="molecule type" value="Genomic_DNA"/>
</dbReference>
<dbReference type="InterPro" id="IPR012349">
    <property type="entry name" value="Split_barrel_FMN-bd"/>
</dbReference>
<evidence type="ECO:0000256" key="1">
    <source>
        <dbReference type="HAMAP-Rule" id="MF_00764"/>
    </source>
</evidence>
<accession>A0AAW3YPM7</accession>
<name>A0AAW3YPM7_9GAMM</name>
<gene>
    <name evidence="2" type="ORF">ID854_05760</name>
</gene>
<proteinExistence type="inferred from homology"/>
<dbReference type="NCBIfam" id="NF002900">
    <property type="entry name" value="PRK03467.1"/>
    <property type="match status" value="1"/>
</dbReference>
<sequence>MSDKNNLTIRAYLAEQHVFTLCTSSSQDLWCASCFYVFDADSMALWFMTEVNTRHGQLMQKNPIVAGTVAEQIHNVAEIKGVQFRGEVIPLAGEAEAVARKRYCHHFPVALASKSPIWQLNLNEIKMVDNTLGFGTKLHWQRQNN</sequence>
<dbReference type="PIRSF" id="PIRSF009554">
    <property type="entry name" value="UCP009554"/>
    <property type="match status" value="1"/>
</dbReference>
<comment type="caution">
    <text evidence="2">The sequence shown here is derived from an EMBL/GenBank/DDBJ whole genome shotgun (WGS) entry which is preliminary data.</text>
</comment>
<dbReference type="SUPFAM" id="SSF50475">
    <property type="entry name" value="FMN-binding split barrel"/>
    <property type="match status" value="1"/>
</dbReference>
<dbReference type="InterPro" id="IPR011194">
    <property type="entry name" value="UPF0306"/>
</dbReference>
<organism evidence="2">
    <name type="scientific">Xenorhabdus szentirmaii</name>
    <dbReference type="NCBI Taxonomy" id="290112"/>
    <lineage>
        <taxon>Bacteria</taxon>
        <taxon>Pseudomonadati</taxon>
        <taxon>Pseudomonadota</taxon>
        <taxon>Gammaproteobacteria</taxon>
        <taxon>Enterobacterales</taxon>
        <taxon>Morganellaceae</taxon>
        <taxon>Xenorhabdus</taxon>
    </lineage>
</organism>
<dbReference type="Gene3D" id="2.30.110.10">
    <property type="entry name" value="Electron Transport, Fmn-binding Protein, Chain A"/>
    <property type="match status" value="1"/>
</dbReference>
<dbReference type="Proteomes" id="UP001193920">
    <property type="component" value="Unassembled WGS sequence"/>
</dbReference>
<dbReference type="AlphaFoldDB" id="A0AAW3YPM7"/>
<reference evidence="2" key="2">
    <citation type="journal article" date="2024" name="Toxins">
        <title>Genome Sequence Analysis of Native Xenorhabdus Strains Isolated from Entomopathogenic Nematodes in Argentina.</title>
        <authorList>
            <person name="Palma L."/>
            <person name="Frizzo L."/>
            <person name="Kaiser S."/>
            <person name="Berry C."/>
            <person name="Caballero P."/>
            <person name="Bode H.B."/>
            <person name="Del Valle E.E."/>
        </authorList>
    </citation>
    <scope>NUCLEOTIDE SEQUENCE</scope>
    <source>
        <strain evidence="2">M</strain>
    </source>
</reference>